<proteinExistence type="predicted"/>
<evidence type="ECO:0000313" key="2">
    <source>
        <dbReference type="Proteomes" id="UP000091857"/>
    </source>
</evidence>
<organism evidence="1 2">
    <name type="scientific">Manihot esculenta</name>
    <name type="common">Cassava</name>
    <name type="synonym">Jatropha manihot</name>
    <dbReference type="NCBI Taxonomy" id="3983"/>
    <lineage>
        <taxon>Eukaryota</taxon>
        <taxon>Viridiplantae</taxon>
        <taxon>Streptophyta</taxon>
        <taxon>Embryophyta</taxon>
        <taxon>Tracheophyta</taxon>
        <taxon>Spermatophyta</taxon>
        <taxon>Magnoliopsida</taxon>
        <taxon>eudicotyledons</taxon>
        <taxon>Gunneridae</taxon>
        <taxon>Pentapetalae</taxon>
        <taxon>rosids</taxon>
        <taxon>fabids</taxon>
        <taxon>Malpighiales</taxon>
        <taxon>Euphorbiaceae</taxon>
        <taxon>Crotonoideae</taxon>
        <taxon>Manihoteae</taxon>
        <taxon>Manihot</taxon>
    </lineage>
</organism>
<dbReference type="Proteomes" id="UP000091857">
    <property type="component" value="Chromosome 4"/>
</dbReference>
<name>A0ACB7HUU8_MANES</name>
<comment type="caution">
    <text evidence="1">The sequence shown here is derived from an EMBL/GenBank/DDBJ whole genome shotgun (WGS) entry which is preliminary data.</text>
</comment>
<accession>A0ACB7HUU8</accession>
<protein>
    <submittedName>
        <fullName evidence="1">Uncharacterized protein</fullName>
    </submittedName>
</protein>
<gene>
    <name evidence="1" type="ORF">MANES_04G153000v8</name>
</gene>
<sequence>MPHRTAYFFPRHSPGRLGYSAPRSLSIEEKRKLIKDNFSDHEDDYFILDNSTSWTPVYDLFTSSDDEKYHQRRNQYGQKDKYRKKKKQLETYFDWLSERHDNKSVSHVKLRKSSSDDEDKKPLITREPAALKPELIPDVNGKVSLPRQSSGCSYTGSWLLGTTLDGNYFSHVKDTGITTSRKDVVQAEENDEKGAQRTEEIYSLQLALAKRICFHSGLASELVFLQEGRPESSNAEAVSYRLWVSGRLSYSDRITDGFYNIFGMDPYLWVMCNDEDEGKRMPPLTSLREIEPSKASMEVVVVDVHGDSRLKELENKAHEIYCASESTVVLVERLGKLVAICMGGTFPGEQGDLHKRWQIVSRRLRNFHKCIVIPIGGLSMGLCRHRAILFKKLADYIGLPCRIARGCKYCVADHRASCLVKIEDDKQLSRECVVDLVGEPGNIHGPDSTINGGFISSIPSPFQIPHLKDSNSYLDDSSCQILDSNHSCGLIEDNLYSGKEEEGQQTRGNLESSLYVPAGQASLGNESSLIPLGLMRDVVAESSSREREGDQVVIQQTSQEQIVVCGSPIIDNVGEKTEVNISCQSDVTEVESGLDNRGILPAGTIPRYLEIEPSLAIDWLEVSWDELHIKERVGAGSFGTVHRAEWHGSDVAVKVLTVQDFHDNQLREFLREVAIMKRVRHPNVVLFMGAVTESPHLSIVTEYLPRGSLYRLIHRPSAGDMMDQRRRLRMALDVAKGVNYLHCMNPPIVHWDLKSPNLLVDKNWAVKVCDFGLSRFKASTFIPSKSVAGTPEWMSPEFLRGEPSNEKSDVYSFGVILWELITLKQPWSGLCPAQVVGAVAFQNRRLAIPENTPRALVSLVESCWAEDPAQRPSFGYIVDSLKKMLKSSRQLIQTGSNEE</sequence>
<evidence type="ECO:0000313" key="1">
    <source>
        <dbReference type="EMBL" id="KAG8656582.1"/>
    </source>
</evidence>
<reference evidence="2" key="1">
    <citation type="journal article" date="2016" name="Nat. Biotechnol.">
        <title>Sequencing wild and cultivated cassava and related species reveals extensive interspecific hybridization and genetic diversity.</title>
        <authorList>
            <person name="Bredeson J.V."/>
            <person name="Lyons J.B."/>
            <person name="Prochnik S.E."/>
            <person name="Wu G.A."/>
            <person name="Ha C.M."/>
            <person name="Edsinger-Gonzales E."/>
            <person name="Grimwood J."/>
            <person name="Schmutz J."/>
            <person name="Rabbi I.Y."/>
            <person name="Egesi C."/>
            <person name="Nauluvula P."/>
            <person name="Lebot V."/>
            <person name="Ndunguru J."/>
            <person name="Mkamilo G."/>
            <person name="Bart R.S."/>
            <person name="Setter T.L."/>
            <person name="Gleadow R.M."/>
            <person name="Kulakow P."/>
            <person name="Ferguson M.E."/>
            <person name="Rounsley S."/>
            <person name="Rokhsar D.S."/>
        </authorList>
    </citation>
    <scope>NUCLEOTIDE SEQUENCE [LARGE SCALE GENOMIC DNA]</scope>
    <source>
        <strain evidence="2">cv. AM560-2</strain>
    </source>
</reference>
<keyword evidence="2" id="KW-1185">Reference proteome</keyword>
<dbReference type="EMBL" id="CM004390">
    <property type="protein sequence ID" value="KAG8656582.1"/>
    <property type="molecule type" value="Genomic_DNA"/>
</dbReference>